<evidence type="ECO:0000313" key="3">
    <source>
        <dbReference type="Proteomes" id="UP000280685"/>
    </source>
</evidence>
<dbReference type="Proteomes" id="UP000280685">
    <property type="component" value="Chromosome 5"/>
</dbReference>
<keyword evidence="1" id="KW-0812">Transmembrane</keyword>
<gene>
    <name evidence="2" type="ORF">PODCO_507543</name>
</gene>
<reference evidence="2" key="1">
    <citation type="submission" date="2018-02" db="EMBL/GenBank/DDBJ databases">
        <authorList>
            <person name="Silar P."/>
        </authorList>
    </citation>
    <scope>NUCLEOTIDE SEQUENCE [LARGE SCALE GENOMIC DNA]</scope>
    <source>
        <strain evidence="2">T</strain>
    </source>
</reference>
<evidence type="ECO:0000313" key="2">
    <source>
        <dbReference type="EMBL" id="VBB81541.1"/>
    </source>
</evidence>
<keyword evidence="3" id="KW-1185">Reference proteome</keyword>
<name>A0ABY6SDT1_PODCO</name>
<organism evidence="2 3">
    <name type="scientific">Podospora comata</name>
    <dbReference type="NCBI Taxonomy" id="48703"/>
    <lineage>
        <taxon>Eukaryota</taxon>
        <taxon>Fungi</taxon>
        <taxon>Dikarya</taxon>
        <taxon>Ascomycota</taxon>
        <taxon>Pezizomycotina</taxon>
        <taxon>Sordariomycetes</taxon>
        <taxon>Sordariomycetidae</taxon>
        <taxon>Sordariales</taxon>
        <taxon>Podosporaceae</taxon>
        <taxon>Podospora</taxon>
    </lineage>
</organism>
<keyword evidence="1" id="KW-0472">Membrane</keyword>
<feature type="transmembrane region" description="Helical" evidence="1">
    <location>
        <begin position="32"/>
        <end position="53"/>
    </location>
</feature>
<keyword evidence="1" id="KW-1133">Transmembrane helix</keyword>
<accession>A0ABY6SDT1</accession>
<sequence>MPFAVDQAELAWSRLLRSLEREPGLLHSTHEAFTFIIIPLFPFAVQYYVELFINYRLCFDKKSRGVQCSSGLVIHQYHDR</sequence>
<dbReference type="EMBL" id="LR026968">
    <property type="protein sequence ID" value="VBB81541.1"/>
    <property type="molecule type" value="Genomic_DNA"/>
</dbReference>
<evidence type="ECO:0000256" key="1">
    <source>
        <dbReference type="SAM" id="Phobius"/>
    </source>
</evidence>
<protein>
    <submittedName>
        <fullName evidence="2">Uncharacterized protein</fullName>
    </submittedName>
</protein>
<proteinExistence type="predicted"/>